<reference evidence="12 13" key="1">
    <citation type="submission" date="2016-06" db="EMBL/GenBank/DDBJ databases">
        <title>First insights into the genetic diversity and population structure of in the Bacillus cereus group bacteria from diverse marine environments.</title>
        <authorList>
            <person name="Liu Y."/>
            <person name="Lai Q."/>
            <person name="Shao Z."/>
        </authorList>
    </citation>
    <scope>NUCLEOTIDE SEQUENCE [LARGE SCALE GENOMIC DNA]</scope>
    <source>
        <strain evidence="12 13">NH24A2</strain>
    </source>
</reference>
<dbReference type="GO" id="GO:0006097">
    <property type="term" value="P:glyoxylate cycle"/>
    <property type="evidence" value="ECO:0007669"/>
    <property type="project" value="UniProtKB-KW"/>
</dbReference>
<dbReference type="PANTHER" id="PTHR21631">
    <property type="entry name" value="ISOCITRATE LYASE/MALATE SYNTHASE"/>
    <property type="match status" value="1"/>
</dbReference>
<feature type="binding site" evidence="10">
    <location>
        <begin position="87"/>
        <end position="89"/>
    </location>
    <ligand>
        <name>substrate</name>
    </ligand>
</feature>
<evidence type="ECO:0000256" key="8">
    <source>
        <dbReference type="NCBIfam" id="TIGR01346"/>
    </source>
</evidence>
<keyword evidence="4" id="KW-0329">Glyoxylate bypass</keyword>
<dbReference type="SUPFAM" id="SSF51621">
    <property type="entry name" value="Phosphoenolpyruvate/pyruvate domain"/>
    <property type="match status" value="1"/>
</dbReference>
<evidence type="ECO:0000256" key="5">
    <source>
        <dbReference type="ARBA" id="ARBA00022532"/>
    </source>
</evidence>
<dbReference type="GeneID" id="87590360"/>
<keyword evidence="11" id="KW-0460">Magnesium</keyword>
<accession>A0A1J9W344</accession>
<dbReference type="InterPro" id="IPR040442">
    <property type="entry name" value="Pyrv_kinase-like_dom_sf"/>
</dbReference>
<evidence type="ECO:0000256" key="2">
    <source>
        <dbReference type="ARBA" id="ARBA00005704"/>
    </source>
</evidence>
<dbReference type="EC" id="4.1.3.1" evidence="3 8"/>
<evidence type="ECO:0000256" key="9">
    <source>
        <dbReference type="PIRSR" id="PIRSR001362-1"/>
    </source>
</evidence>
<dbReference type="InterPro" id="IPR015813">
    <property type="entry name" value="Pyrv/PenolPyrv_kinase-like_dom"/>
</dbReference>
<feature type="binding site" evidence="10">
    <location>
        <position position="223"/>
    </location>
    <ligand>
        <name>substrate</name>
    </ligand>
</feature>
<sequence>MKNERIEKLQESWELDERWKGIVRPYSAEDVIRLRGSIDIEHTLACRGAEKLWQSLHTEDYINALGALTGNQAMQQVKAGLKAIYLSGWQVAADANLSGHMYPDQSLYPANSVPAVVKRINQTLQRADQIQHMEGSGDTDYFVPIVADAEAGFGGQLNVFELMKGMIEAGASGVHFEDQLSSEKKCGHLGGKVLLPTQTAVRNLISARLAADVMGAPTIIVARTDADAADLITSDIDPVDQEFITGERTPEGFYRTKAGLDQAIARGLAYAPYADLVWCETSEPNLEDAKRFADAIHKKYPGKLLAYNCSPSFNWKQKLDEKTIASFQKEIASYGYKFQFVTLAGFHALNYGMFELARGYKERGMAAYSELQQAEFAAEKHGYSATRHQREVGTGYFDEVAQVITGGTSSTTALKGSTEEAQFTK</sequence>
<evidence type="ECO:0000256" key="11">
    <source>
        <dbReference type="PIRSR" id="PIRSR001362-3"/>
    </source>
</evidence>
<evidence type="ECO:0000256" key="6">
    <source>
        <dbReference type="ARBA" id="ARBA00023239"/>
    </source>
</evidence>
<dbReference type="NCBIfam" id="TIGR01346">
    <property type="entry name" value="isocit_lyase"/>
    <property type="match status" value="1"/>
</dbReference>
<dbReference type="FunFam" id="3.20.20.60:FF:000005">
    <property type="entry name" value="Isocitrate lyase"/>
    <property type="match status" value="1"/>
</dbReference>
<dbReference type="AlphaFoldDB" id="A0A1J9W344"/>
<dbReference type="GO" id="GO:0006099">
    <property type="term" value="P:tricarboxylic acid cycle"/>
    <property type="evidence" value="ECO:0007669"/>
    <property type="project" value="UniProtKB-UniRule"/>
</dbReference>
<keyword evidence="11" id="KW-0479">Metal-binding</keyword>
<dbReference type="Gene3D" id="3.20.20.60">
    <property type="entry name" value="Phosphoenolpyruvate-binding domains"/>
    <property type="match status" value="1"/>
</dbReference>
<dbReference type="NCBIfam" id="NF011645">
    <property type="entry name" value="PRK15063.1"/>
    <property type="match status" value="1"/>
</dbReference>
<organism evidence="12 13">
    <name type="scientific">Bacillus paramycoides</name>
    <dbReference type="NCBI Taxonomy" id="2026194"/>
    <lineage>
        <taxon>Bacteria</taxon>
        <taxon>Bacillati</taxon>
        <taxon>Bacillota</taxon>
        <taxon>Bacilli</taxon>
        <taxon>Bacillales</taxon>
        <taxon>Bacillaceae</taxon>
        <taxon>Bacillus</taxon>
        <taxon>Bacillus cereus group</taxon>
    </lineage>
</organism>
<comment type="similarity">
    <text evidence="2">Belongs to the isocitrate lyase/PEP mutase superfamily. Isocitrate lyase family.</text>
</comment>
<dbReference type="RefSeq" id="WP_071717662.1">
    <property type="nucleotide sequence ID" value="NZ_CBCSHB010000009.1"/>
</dbReference>
<proteinExistence type="inferred from homology"/>
<evidence type="ECO:0000313" key="12">
    <source>
        <dbReference type="EMBL" id="OJD82052.1"/>
    </source>
</evidence>
<dbReference type="CDD" id="cd00377">
    <property type="entry name" value="ICL_PEPM"/>
    <property type="match status" value="1"/>
</dbReference>
<dbReference type="GO" id="GO:0004451">
    <property type="term" value="F:isocitrate lyase activity"/>
    <property type="evidence" value="ECO:0007669"/>
    <property type="project" value="UniProtKB-UniRule"/>
</dbReference>
<keyword evidence="6 12" id="KW-0456">Lyase</keyword>
<evidence type="ECO:0000256" key="3">
    <source>
        <dbReference type="ARBA" id="ARBA00012909"/>
    </source>
</evidence>
<feature type="binding site" evidence="10">
    <location>
        <begin position="308"/>
        <end position="312"/>
    </location>
    <ligand>
        <name>substrate</name>
    </ligand>
</feature>
<comment type="catalytic activity">
    <reaction evidence="7">
        <text>D-threo-isocitrate = glyoxylate + succinate</text>
        <dbReference type="Rhea" id="RHEA:13245"/>
        <dbReference type="ChEBI" id="CHEBI:15562"/>
        <dbReference type="ChEBI" id="CHEBI:30031"/>
        <dbReference type="ChEBI" id="CHEBI:36655"/>
        <dbReference type="EC" id="4.1.3.1"/>
    </reaction>
</comment>
<dbReference type="InterPro" id="IPR018523">
    <property type="entry name" value="Isocitrate_lyase_ph_CS"/>
</dbReference>
<evidence type="ECO:0000256" key="7">
    <source>
        <dbReference type="ARBA" id="ARBA00023531"/>
    </source>
</evidence>
<dbReference type="PANTHER" id="PTHR21631:SF3">
    <property type="entry name" value="BIFUNCTIONAL GLYOXYLATE CYCLE PROTEIN"/>
    <property type="match status" value="1"/>
</dbReference>
<dbReference type="GO" id="GO:0046872">
    <property type="term" value="F:metal ion binding"/>
    <property type="evidence" value="ECO:0007669"/>
    <property type="project" value="UniProtKB-KW"/>
</dbReference>
<dbReference type="Pfam" id="PF00463">
    <property type="entry name" value="ICL"/>
    <property type="match status" value="1"/>
</dbReference>
<dbReference type="InterPro" id="IPR006254">
    <property type="entry name" value="Isocitrate_lyase"/>
</dbReference>
<feature type="active site" description="Proton acceptor" evidence="9">
    <location>
        <position position="186"/>
    </location>
</feature>
<keyword evidence="5" id="KW-0816">Tricarboxylic acid cycle</keyword>
<protein>
    <recommendedName>
        <fullName evidence="3 8">Isocitrate lyase</fullName>
        <ecNumber evidence="3 8">4.1.3.1</ecNumber>
    </recommendedName>
</protein>
<dbReference type="PROSITE" id="PS00161">
    <property type="entry name" value="ISOCITRATE_LYASE"/>
    <property type="match status" value="1"/>
</dbReference>
<dbReference type="InterPro" id="IPR039556">
    <property type="entry name" value="ICL/PEPM"/>
</dbReference>
<evidence type="ECO:0000256" key="10">
    <source>
        <dbReference type="PIRSR" id="PIRSR001362-2"/>
    </source>
</evidence>
<dbReference type="EMBL" id="MAOI01000020">
    <property type="protein sequence ID" value="OJD82052.1"/>
    <property type="molecule type" value="Genomic_DNA"/>
</dbReference>
<comment type="cofactor">
    <cofactor evidence="11">
        <name>Mg(2+)</name>
        <dbReference type="ChEBI" id="CHEBI:18420"/>
    </cofactor>
    <text evidence="11">Can also use Mn(2+) ion.</text>
</comment>
<comment type="pathway">
    <text evidence="1">Carbohydrate metabolism; glyoxylate cycle; (S)-malate from isocitrate: step 1/2.</text>
</comment>
<name>A0A1J9W344_9BACI</name>
<feature type="binding site" evidence="11">
    <location>
        <position position="148"/>
    </location>
    <ligand>
        <name>Mg(2+)</name>
        <dbReference type="ChEBI" id="CHEBI:18420"/>
    </ligand>
</feature>
<evidence type="ECO:0000256" key="1">
    <source>
        <dbReference type="ARBA" id="ARBA00004793"/>
    </source>
</evidence>
<dbReference type="PIRSF" id="PIRSF001362">
    <property type="entry name" value="Isocit_lyase"/>
    <property type="match status" value="1"/>
</dbReference>
<feature type="binding site" evidence="10">
    <location>
        <begin position="187"/>
        <end position="188"/>
    </location>
    <ligand>
        <name>substrate</name>
    </ligand>
</feature>
<gene>
    <name evidence="12" type="ORF">BAU28_22085</name>
</gene>
<feature type="binding site" evidence="10">
    <location>
        <position position="342"/>
    </location>
    <ligand>
        <name>substrate</name>
    </ligand>
</feature>
<evidence type="ECO:0000313" key="13">
    <source>
        <dbReference type="Proteomes" id="UP000182788"/>
    </source>
</evidence>
<comment type="caution">
    <text evidence="12">The sequence shown here is derived from an EMBL/GenBank/DDBJ whole genome shotgun (WGS) entry which is preliminary data.</text>
</comment>
<dbReference type="Proteomes" id="UP000182788">
    <property type="component" value="Unassembled WGS sequence"/>
</dbReference>
<evidence type="ECO:0000256" key="4">
    <source>
        <dbReference type="ARBA" id="ARBA00022435"/>
    </source>
</evidence>